<dbReference type="GO" id="GO:0008652">
    <property type="term" value="P:amino acid biosynthetic process"/>
    <property type="evidence" value="ECO:0007669"/>
    <property type="project" value="UniProtKB-KW"/>
</dbReference>
<evidence type="ECO:0000256" key="2">
    <source>
        <dbReference type="ARBA" id="ARBA00006997"/>
    </source>
</evidence>
<dbReference type="Gene3D" id="3.40.50.300">
    <property type="entry name" value="P-loop containing nucleotide triphosphate hydrolases"/>
    <property type="match status" value="1"/>
</dbReference>
<dbReference type="InterPro" id="IPR023000">
    <property type="entry name" value="Shikimate_kinase_CS"/>
</dbReference>
<evidence type="ECO:0000256" key="6">
    <source>
        <dbReference type="ARBA" id="ARBA00022741"/>
    </source>
</evidence>
<keyword evidence="4" id="KW-0028">Amino-acid biosynthesis</keyword>
<protein>
    <recommendedName>
        <fullName evidence="3">shikimate kinase</fullName>
        <ecNumber evidence="3">2.7.1.71</ecNumber>
    </recommendedName>
</protein>
<name>A0A381YFI5_9ZZZZ</name>
<evidence type="ECO:0000256" key="7">
    <source>
        <dbReference type="ARBA" id="ARBA00022777"/>
    </source>
</evidence>
<organism evidence="11">
    <name type="scientific">marine metagenome</name>
    <dbReference type="NCBI Taxonomy" id="408172"/>
    <lineage>
        <taxon>unclassified sequences</taxon>
        <taxon>metagenomes</taxon>
        <taxon>ecological metagenomes</taxon>
    </lineage>
</organism>
<dbReference type="PRINTS" id="PR01100">
    <property type="entry name" value="SHIKIMTKNASE"/>
</dbReference>
<dbReference type="GO" id="GO:0004765">
    <property type="term" value="F:shikimate kinase activity"/>
    <property type="evidence" value="ECO:0007669"/>
    <property type="project" value="UniProtKB-EC"/>
</dbReference>
<dbReference type="HAMAP" id="MF_00109">
    <property type="entry name" value="Shikimate_kinase"/>
    <property type="match status" value="1"/>
</dbReference>
<dbReference type="InterPro" id="IPR031322">
    <property type="entry name" value="Shikimate/glucono_kinase"/>
</dbReference>
<keyword evidence="7" id="KW-0418">Kinase</keyword>
<dbReference type="EC" id="2.7.1.71" evidence="3"/>
<keyword evidence="6" id="KW-0547">Nucleotide-binding</keyword>
<dbReference type="GO" id="GO:0005829">
    <property type="term" value="C:cytosol"/>
    <property type="evidence" value="ECO:0007669"/>
    <property type="project" value="TreeGrafter"/>
</dbReference>
<evidence type="ECO:0000256" key="9">
    <source>
        <dbReference type="ARBA" id="ARBA00023141"/>
    </source>
</evidence>
<gene>
    <name evidence="11" type="ORF">METZ01_LOCUS128137</name>
</gene>
<accession>A0A381YFI5</accession>
<dbReference type="UniPathway" id="UPA00053">
    <property type="reaction ID" value="UER00088"/>
</dbReference>
<evidence type="ECO:0000256" key="8">
    <source>
        <dbReference type="ARBA" id="ARBA00022840"/>
    </source>
</evidence>
<dbReference type="GO" id="GO:0005524">
    <property type="term" value="F:ATP binding"/>
    <property type="evidence" value="ECO:0007669"/>
    <property type="project" value="UniProtKB-KW"/>
</dbReference>
<proteinExistence type="inferred from homology"/>
<keyword evidence="5" id="KW-0808">Transferase</keyword>
<dbReference type="SUPFAM" id="SSF52540">
    <property type="entry name" value="P-loop containing nucleoside triphosphate hydrolases"/>
    <property type="match status" value="1"/>
</dbReference>
<dbReference type="GO" id="GO:0009073">
    <property type="term" value="P:aromatic amino acid family biosynthetic process"/>
    <property type="evidence" value="ECO:0007669"/>
    <property type="project" value="UniProtKB-KW"/>
</dbReference>
<comment type="catalytic activity">
    <reaction evidence="10">
        <text>shikimate + ATP = 3-phosphoshikimate + ADP + H(+)</text>
        <dbReference type="Rhea" id="RHEA:13121"/>
        <dbReference type="ChEBI" id="CHEBI:15378"/>
        <dbReference type="ChEBI" id="CHEBI:30616"/>
        <dbReference type="ChEBI" id="CHEBI:36208"/>
        <dbReference type="ChEBI" id="CHEBI:145989"/>
        <dbReference type="ChEBI" id="CHEBI:456216"/>
        <dbReference type="EC" id="2.7.1.71"/>
    </reaction>
</comment>
<evidence type="ECO:0000313" key="11">
    <source>
        <dbReference type="EMBL" id="SVA75283.1"/>
    </source>
</evidence>
<dbReference type="EMBL" id="UINC01018018">
    <property type="protein sequence ID" value="SVA75283.1"/>
    <property type="molecule type" value="Genomic_DNA"/>
</dbReference>
<dbReference type="InterPro" id="IPR027417">
    <property type="entry name" value="P-loop_NTPase"/>
</dbReference>
<dbReference type="InterPro" id="IPR000623">
    <property type="entry name" value="Shikimate_kinase/TSH1"/>
</dbReference>
<dbReference type="PANTHER" id="PTHR21087">
    <property type="entry name" value="SHIKIMATE KINASE"/>
    <property type="match status" value="1"/>
</dbReference>
<reference evidence="11" key="1">
    <citation type="submission" date="2018-05" db="EMBL/GenBank/DDBJ databases">
        <authorList>
            <person name="Lanie J.A."/>
            <person name="Ng W.-L."/>
            <person name="Kazmierczak K.M."/>
            <person name="Andrzejewski T.M."/>
            <person name="Davidsen T.M."/>
            <person name="Wayne K.J."/>
            <person name="Tettelin H."/>
            <person name="Glass J.I."/>
            <person name="Rusch D."/>
            <person name="Podicherti R."/>
            <person name="Tsui H.-C.T."/>
            <person name="Winkler M.E."/>
        </authorList>
    </citation>
    <scope>NUCLEOTIDE SEQUENCE</scope>
</reference>
<dbReference type="CDD" id="cd00464">
    <property type="entry name" value="SK"/>
    <property type="match status" value="1"/>
</dbReference>
<evidence type="ECO:0000256" key="5">
    <source>
        <dbReference type="ARBA" id="ARBA00022679"/>
    </source>
</evidence>
<evidence type="ECO:0000256" key="10">
    <source>
        <dbReference type="ARBA" id="ARBA00048567"/>
    </source>
</evidence>
<dbReference type="GO" id="GO:0009423">
    <property type="term" value="P:chorismate biosynthetic process"/>
    <property type="evidence" value="ECO:0007669"/>
    <property type="project" value="UniProtKB-UniPathway"/>
</dbReference>
<evidence type="ECO:0000256" key="4">
    <source>
        <dbReference type="ARBA" id="ARBA00022605"/>
    </source>
</evidence>
<dbReference type="Pfam" id="PF01202">
    <property type="entry name" value="SKI"/>
    <property type="match status" value="1"/>
</dbReference>
<dbReference type="PROSITE" id="PS01128">
    <property type="entry name" value="SHIKIMATE_KINASE"/>
    <property type="match status" value="1"/>
</dbReference>
<keyword evidence="9" id="KW-0057">Aromatic amino acid biosynthesis</keyword>
<keyword evidence="8" id="KW-0067">ATP-binding</keyword>
<comment type="pathway">
    <text evidence="1">Metabolic intermediate biosynthesis; chorismate biosynthesis; chorismate from D-erythrose 4-phosphate and phosphoenolpyruvate: step 5/7.</text>
</comment>
<comment type="similarity">
    <text evidence="2">Belongs to the shikimate kinase family.</text>
</comment>
<sequence>MRIFIVGPAASGKTTIGKKLAKFLKVDFFDTDEKIEEKSGANIAWIFDVEGEGGFRKREKRILSDTKNFESCVISTGGGIVLDKENRKFISSNGIVVYLRVSLKTQIQRTLFDKSRPLLKGNDKKEVLEKQFLERKNYYEEIADITIEEEKESRSKILENIILSLRKREECDK</sequence>
<dbReference type="AlphaFoldDB" id="A0A381YFI5"/>
<dbReference type="PANTHER" id="PTHR21087:SF16">
    <property type="entry name" value="SHIKIMATE KINASE 1, CHLOROPLASTIC"/>
    <property type="match status" value="1"/>
</dbReference>
<evidence type="ECO:0000256" key="1">
    <source>
        <dbReference type="ARBA" id="ARBA00004842"/>
    </source>
</evidence>
<evidence type="ECO:0000256" key="3">
    <source>
        <dbReference type="ARBA" id="ARBA00012154"/>
    </source>
</evidence>